<feature type="compositionally biased region" description="Polar residues" evidence="1">
    <location>
        <begin position="93"/>
        <end position="105"/>
    </location>
</feature>
<sequence>MCQKDLADVQHHLQADLLRRRLGETTRGGKTGCRQDWMLDKSKEWEKKAEHLVDSLDSLQCHQLLEEGGDKRDQYRVVAWISGASPSPRSPSAVTMPQRNLSTRPASPYPYGQYLGQEKKLWSSAPCGLKDSEGMQHLLTVQKRLKNLQSVEFQRNIKGLLRAS</sequence>
<dbReference type="EMBL" id="JAGTTL010000007">
    <property type="protein sequence ID" value="KAK6320405.1"/>
    <property type="molecule type" value="Genomic_DNA"/>
</dbReference>
<evidence type="ECO:0000313" key="3">
    <source>
        <dbReference type="Proteomes" id="UP001356427"/>
    </source>
</evidence>
<name>A0AAN8QXJ2_9TELE</name>
<dbReference type="Proteomes" id="UP001356427">
    <property type="component" value="Unassembled WGS sequence"/>
</dbReference>
<gene>
    <name evidence="2" type="ORF">J4Q44_G00095120</name>
</gene>
<comment type="caution">
    <text evidence="2">The sequence shown here is derived from an EMBL/GenBank/DDBJ whole genome shotgun (WGS) entry which is preliminary data.</text>
</comment>
<keyword evidence="3" id="KW-1185">Reference proteome</keyword>
<dbReference type="AlphaFoldDB" id="A0AAN8QXJ2"/>
<accession>A0AAN8QXJ2</accession>
<evidence type="ECO:0000313" key="2">
    <source>
        <dbReference type="EMBL" id="KAK6320405.1"/>
    </source>
</evidence>
<evidence type="ECO:0000256" key="1">
    <source>
        <dbReference type="SAM" id="MobiDB-lite"/>
    </source>
</evidence>
<protein>
    <submittedName>
        <fullName evidence="2">Uncharacterized protein</fullName>
    </submittedName>
</protein>
<organism evidence="2 3">
    <name type="scientific">Coregonus suidteri</name>
    <dbReference type="NCBI Taxonomy" id="861788"/>
    <lineage>
        <taxon>Eukaryota</taxon>
        <taxon>Metazoa</taxon>
        <taxon>Chordata</taxon>
        <taxon>Craniata</taxon>
        <taxon>Vertebrata</taxon>
        <taxon>Euteleostomi</taxon>
        <taxon>Actinopterygii</taxon>
        <taxon>Neopterygii</taxon>
        <taxon>Teleostei</taxon>
        <taxon>Protacanthopterygii</taxon>
        <taxon>Salmoniformes</taxon>
        <taxon>Salmonidae</taxon>
        <taxon>Coregoninae</taxon>
        <taxon>Coregonus</taxon>
    </lineage>
</organism>
<reference evidence="2 3" key="1">
    <citation type="submission" date="2021-04" db="EMBL/GenBank/DDBJ databases">
        <authorList>
            <person name="De Guttry C."/>
            <person name="Zahm M."/>
            <person name="Klopp C."/>
            <person name="Cabau C."/>
            <person name="Louis A."/>
            <person name="Berthelot C."/>
            <person name="Parey E."/>
            <person name="Roest Crollius H."/>
            <person name="Montfort J."/>
            <person name="Robinson-Rechavi M."/>
            <person name="Bucao C."/>
            <person name="Bouchez O."/>
            <person name="Gislard M."/>
            <person name="Lluch J."/>
            <person name="Milhes M."/>
            <person name="Lampietro C."/>
            <person name="Lopez Roques C."/>
            <person name="Donnadieu C."/>
            <person name="Braasch I."/>
            <person name="Desvignes T."/>
            <person name="Postlethwait J."/>
            <person name="Bobe J."/>
            <person name="Wedekind C."/>
            <person name="Guiguen Y."/>
        </authorList>
    </citation>
    <scope>NUCLEOTIDE SEQUENCE [LARGE SCALE GENOMIC DNA]</scope>
    <source>
        <strain evidence="2">Cs_M1</strain>
        <tissue evidence="2">Blood</tissue>
    </source>
</reference>
<proteinExistence type="predicted"/>
<feature type="region of interest" description="Disordered" evidence="1">
    <location>
        <begin position="85"/>
        <end position="105"/>
    </location>
</feature>